<dbReference type="GO" id="GO:0071555">
    <property type="term" value="P:cell wall organization"/>
    <property type="evidence" value="ECO:0007669"/>
    <property type="project" value="UniProtKB-KW"/>
</dbReference>
<keyword evidence="7 12" id="KW-0326">Glycosidase</keyword>
<comment type="caution">
    <text evidence="14">The sequence shown here is derived from an EMBL/GenBank/DDBJ whole genome shotgun (WGS) entry which is preliminary data.</text>
</comment>
<dbReference type="InterPro" id="IPR000743">
    <property type="entry name" value="Glyco_hydro_28"/>
</dbReference>
<comment type="subcellular location">
    <subcellularLocation>
        <location evidence="1">Secreted</location>
        <location evidence="1">Cell wall</location>
    </subcellularLocation>
</comment>
<evidence type="ECO:0000256" key="11">
    <source>
        <dbReference type="ARBA" id="ARBA00070098"/>
    </source>
</evidence>
<evidence type="ECO:0000256" key="9">
    <source>
        <dbReference type="ARBA" id="ARBA00034074"/>
    </source>
</evidence>
<comment type="catalytic activity">
    <reaction evidence="9">
        <text>(1,4-alpha-D-galacturonosyl)n+m + H2O = (1,4-alpha-D-galacturonosyl)n + (1,4-alpha-D-galacturonosyl)m.</text>
        <dbReference type="EC" id="3.2.1.15"/>
    </reaction>
</comment>
<evidence type="ECO:0000256" key="1">
    <source>
        <dbReference type="ARBA" id="ARBA00004191"/>
    </source>
</evidence>
<evidence type="ECO:0000256" key="12">
    <source>
        <dbReference type="RuleBase" id="RU361169"/>
    </source>
</evidence>
<comment type="similarity">
    <text evidence="2 12">Belongs to the glycosyl hydrolase 28 family.</text>
</comment>
<dbReference type="PANTHER" id="PTHR31375">
    <property type="match status" value="1"/>
</dbReference>
<sequence>MNLNCLLHFAAMVVAFAIVIILCLAFIHGCHCEGLFNMAAALHTAKDAASGIVGPGVKAFSVLEHGAKPDGKTDSSISFRRTFEAACNFHGNAMMVIPGGVFLIGPVLFSGPCFNPSLLIIQVNGTVKAQPNMGYYGGGGEDDIDWITFQAIDGLILTGHGTFHGQGSKVWRFNGCSRKSNCARLPATLKFIKVTHAIIRGIKSIDPKGFHIMISMSRNFRFFKVDLRAPGNSPNTDGIHMSKSDLVKISKTIIATGDDCVSMIHGSTNISINKVICGPGHGFSIGSLGHYDDEADVSGIIVKNCSLRETKNGVRIKTYKTNSPSKAWGIIFQDLIMTRVRNPIIIDQEYGNKKHSRSSKVRISDVHYINIRGTSTSKVAVDLLCSASNPCRGIHIDNVNLQYAGPQNDNLPFSSSCRNAKVAYRGFQSPPPCR</sequence>
<evidence type="ECO:0000256" key="6">
    <source>
        <dbReference type="ARBA" id="ARBA00022801"/>
    </source>
</evidence>
<dbReference type="InterPro" id="IPR011050">
    <property type="entry name" value="Pectin_lyase_fold/virulence"/>
</dbReference>
<organism evidence="14 15">
    <name type="scientific">Hibiscus trionum</name>
    <name type="common">Flower of an hour</name>
    <dbReference type="NCBI Taxonomy" id="183268"/>
    <lineage>
        <taxon>Eukaryota</taxon>
        <taxon>Viridiplantae</taxon>
        <taxon>Streptophyta</taxon>
        <taxon>Embryophyta</taxon>
        <taxon>Tracheophyta</taxon>
        <taxon>Spermatophyta</taxon>
        <taxon>Magnoliopsida</taxon>
        <taxon>eudicotyledons</taxon>
        <taxon>Gunneridae</taxon>
        <taxon>Pentapetalae</taxon>
        <taxon>rosids</taxon>
        <taxon>malvids</taxon>
        <taxon>Malvales</taxon>
        <taxon>Malvaceae</taxon>
        <taxon>Malvoideae</taxon>
        <taxon>Hibiscus</taxon>
    </lineage>
</organism>
<evidence type="ECO:0000256" key="7">
    <source>
        <dbReference type="ARBA" id="ARBA00023295"/>
    </source>
</evidence>
<keyword evidence="13" id="KW-1133">Transmembrane helix</keyword>
<evidence type="ECO:0000256" key="13">
    <source>
        <dbReference type="SAM" id="Phobius"/>
    </source>
</evidence>
<dbReference type="GO" id="GO:0004650">
    <property type="term" value="F:polygalacturonase activity"/>
    <property type="evidence" value="ECO:0007669"/>
    <property type="project" value="UniProtKB-EC"/>
</dbReference>
<keyword evidence="4" id="KW-0134">Cell wall</keyword>
<keyword evidence="8" id="KW-0961">Cell wall biogenesis/degradation</keyword>
<accession>A0A9W7ITK5</accession>
<evidence type="ECO:0000313" key="15">
    <source>
        <dbReference type="Proteomes" id="UP001165190"/>
    </source>
</evidence>
<dbReference type="AlphaFoldDB" id="A0A9W7ITK5"/>
<keyword evidence="6 12" id="KW-0378">Hydrolase</keyword>
<evidence type="ECO:0000256" key="3">
    <source>
        <dbReference type="ARBA" id="ARBA00012736"/>
    </source>
</evidence>
<dbReference type="EC" id="3.2.1.15" evidence="3"/>
<evidence type="ECO:0000256" key="10">
    <source>
        <dbReference type="ARBA" id="ARBA00060133"/>
    </source>
</evidence>
<evidence type="ECO:0000256" key="5">
    <source>
        <dbReference type="ARBA" id="ARBA00022525"/>
    </source>
</evidence>
<gene>
    <name evidence="14" type="ORF">HRI_003876900</name>
</gene>
<dbReference type="OrthoDB" id="187139at2759"/>
<dbReference type="Pfam" id="PF00295">
    <property type="entry name" value="Glyco_hydro_28"/>
    <property type="match status" value="1"/>
</dbReference>
<evidence type="ECO:0000256" key="8">
    <source>
        <dbReference type="ARBA" id="ARBA00023316"/>
    </source>
</evidence>
<reference evidence="14" key="1">
    <citation type="submission" date="2023-05" db="EMBL/GenBank/DDBJ databases">
        <title>Genome and transcriptome analyses reveal genes involved in the formation of fine ridges on petal epidermal cells in Hibiscus trionum.</title>
        <authorList>
            <person name="Koshimizu S."/>
            <person name="Masuda S."/>
            <person name="Ishii T."/>
            <person name="Shirasu K."/>
            <person name="Hoshino A."/>
            <person name="Arita M."/>
        </authorList>
    </citation>
    <scope>NUCLEOTIDE SEQUENCE</scope>
    <source>
        <strain evidence="14">Hamamatsu line</strain>
    </source>
</reference>
<dbReference type="InterPro" id="IPR012334">
    <property type="entry name" value="Pectin_lyas_fold"/>
</dbReference>
<evidence type="ECO:0000256" key="2">
    <source>
        <dbReference type="ARBA" id="ARBA00008834"/>
    </source>
</evidence>
<keyword evidence="5" id="KW-0964">Secreted</keyword>
<dbReference type="GO" id="GO:0005975">
    <property type="term" value="P:carbohydrate metabolic process"/>
    <property type="evidence" value="ECO:0007669"/>
    <property type="project" value="InterPro"/>
</dbReference>
<name>A0A9W7ITK5_HIBTR</name>
<dbReference type="SUPFAM" id="SSF51126">
    <property type="entry name" value="Pectin lyase-like"/>
    <property type="match status" value="1"/>
</dbReference>
<evidence type="ECO:0000313" key="14">
    <source>
        <dbReference type="EMBL" id="GMJ02077.1"/>
    </source>
</evidence>
<protein>
    <recommendedName>
        <fullName evidence="11">Polygalacturonase</fullName>
        <ecNumber evidence="3">3.2.1.15</ecNumber>
    </recommendedName>
</protein>
<dbReference type="Proteomes" id="UP001165190">
    <property type="component" value="Unassembled WGS sequence"/>
</dbReference>
<keyword evidence="15" id="KW-1185">Reference proteome</keyword>
<dbReference type="EMBL" id="BSYR01000035">
    <property type="protein sequence ID" value="GMJ02077.1"/>
    <property type="molecule type" value="Genomic_DNA"/>
</dbReference>
<comment type="function">
    <text evidence="10">May function in the depolymerization of the pectin in its walls during pollen tube elongation, or in that of the pistil during pollination.</text>
</comment>
<dbReference type="FunFam" id="2.160.20.10:FF:000004">
    <property type="entry name" value="Pectin lyase-like superfamily protein"/>
    <property type="match status" value="1"/>
</dbReference>
<dbReference type="Gene3D" id="2.160.20.10">
    <property type="entry name" value="Single-stranded right-handed beta-helix, Pectin lyase-like"/>
    <property type="match status" value="1"/>
</dbReference>
<feature type="transmembrane region" description="Helical" evidence="13">
    <location>
        <begin position="6"/>
        <end position="27"/>
    </location>
</feature>
<evidence type="ECO:0000256" key="4">
    <source>
        <dbReference type="ARBA" id="ARBA00022512"/>
    </source>
</evidence>
<keyword evidence="13" id="KW-0472">Membrane</keyword>
<proteinExistence type="inferred from homology"/>
<keyword evidence="13" id="KW-0812">Transmembrane</keyword>